<dbReference type="AlphaFoldDB" id="A0A4S4MU27"/>
<feature type="transmembrane region" description="Helical" evidence="8">
    <location>
        <begin position="421"/>
        <end position="446"/>
    </location>
</feature>
<reference evidence="11 12" key="1">
    <citation type="submission" date="2019-02" db="EMBL/GenBank/DDBJ databases">
        <title>Genome sequencing of the rare red list fungi Antrodiella citrinella (Flaviporus citrinellus).</title>
        <authorList>
            <person name="Buettner E."/>
            <person name="Kellner H."/>
        </authorList>
    </citation>
    <scope>NUCLEOTIDE SEQUENCE [LARGE SCALE GENOMIC DNA]</scope>
    <source>
        <strain evidence="11 12">DSM 108506</strain>
    </source>
</reference>
<keyword evidence="5 8" id="KW-1133">Transmembrane helix</keyword>
<feature type="signal peptide" evidence="9">
    <location>
        <begin position="1"/>
        <end position="24"/>
    </location>
</feature>
<sequence>MFSSVARLRLSIASALLLLSFTKAHENSLFTSSVSYCSPPETLLIQQFDVAYIKKNASINFNISAASVLPNVSVSANLFVNVYGTQPFNISLDLCSVLGGALCPLPTYNFTGSDSITLPPSINVASRLPGIAWIIPDIEAFAQLTLTDVTTGKVRACVQSTISNGWSTHQKAVEWTTGGMTLAALVSAIAQSHVPGALAPIRLLDIIYLFQTIAASALLGLDYPSVFRAFATNFSWALGLFVTVPTSSMQQTINTMRQHTGGTLANGDDGGNPISLVNRKLSPFNVPSRRSLAEYASVEPLERPQVLADVATVTAQSSNVLQAGVPIYVNTIGIATANAFMTVFFTWLILVAITLGALALGYGIILALRRTSWNKDRQPTLDRILVAYPSWARAWGLRIAFISLFPILIFVFWQWTLKDSWVSILLSVVTLLIISSLVLSAFYFLFRRTQGFREDISSRSLEPITAPYRSPRSYTSYIFTTAVLAKAMIIAFGHTHGLLQAILILITETFLLVALVVLRPHRTRGADALTIFLAVIRMVCAGLLIAFAESLALAAIPRVVVGIISAVIWSVTVIVMFFNMLVNMGVWRLLAYLVCYGRRQRGRRLSSKTSSDNLSSGDDEKQIREKNIGVTVTPASSWLFKRPSNPSPTHTPASSSAHSPITASSAMPSVYTNSTETSTVGELLPRRWSFQHSRPPSGSTSAASPSAGTFSMSTPPTPSSALGITNLHNLPPPREEQSEDEHRT</sequence>
<feature type="compositionally biased region" description="Low complexity" evidence="7">
    <location>
        <begin position="695"/>
        <end position="714"/>
    </location>
</feature>
<dbReference type="Proteomes" id="UP000308730">
    <property type="component" value="Unassembled WGS sequence"/>
</dbReference>
<keyword evidence="4 9" id="KW-0732">Signal</keyword>
<dbReference type="PANTHER" id="PTHR31145">
    <property type="entry name" value="INTEGRAL MEMBRANE PROTEIN (AFU_ORTHOLOGUE AFUA_7G01610)"/>
    <property type="match status" value="1"/>
</dbReference>
<feature type="chain" id="PRO_5020742105" description="ML-like domain-containing protein" evidence="9">
    <location>
        <begin position="25"/>
        <end position="744"/>
    </location>
</feature>
<gene>
    <name evidence="11" type="ORF">EUX98_g5535</name>
</gene>
<keyword evidence="12" id="KW-1185">Reference proteome</keyword>
<evidence type="ECO:0000256" key="6">
    <source>
        <dbReference type="ARBA" id="ARBA00023136"/>
    </source>
</evidence>
<evidence type="ECO:0000256" key="4">
    <source>
        <dbReference type="ARBA" id="ARBA00022729"/>
    </source>
</evidence>
<evidence type="ECO:0000259" key="10">
    <source>
        <dbReference type="SMART" id="SM01320"/>
    </source>
</evidence>
<keyword evidence="6 8" id="KW-0472">Membrane</keyword>
<dbReference type="InterPro" id="IPR040241">
    <property type="entry name" value="TRP_Flc/Pkd2-like"/>
</dbReference>
<evidence type="ECO:0000256" key="3">
    <source>
        <dbReference type="ARBA" id="ARBA00022692"/>
    </source>
</evidence>
<evidence type="ECO:0000313" key="12">
    <source>
        <dbReference type="Proteomes" id="UP000308730"/>
    </source>
</evidence>
<feature type="transmembrane region" description="Helical" evidence="8">
    <location>
        <begin position="474"/>
        <end position="492"/>
    </location>
</feature>
<feature type="transmembrane region" description="Helical" evidence="8">
    <location>
        <begin position="344"/>
        <end position="368"/>
    </location>
</feature>
<feature type="region of interest" description="Disordered" evidence="7">
    <location>
        <begin position="639"/>
        <end position="667"/>
    </location>
</feature>
<evidence type="ECO:0000256" key="9">
    <source>
        <dbReference type="SAM" id="SignalP"/>
    </source>
</evidence>
<feature type="region of interest" description="Disordered" evidence="7">
    <location>
        <begin position="606"/>
        <end position="626"/>
    </location>
</feature>
<dbReference type="GO" id="GO:0055085">
    <property type="term" value="P:transmembrane transport"/>
    <property type="evidence" value="ECO:0007669"/>
    <property type="project" value="TreeGrafter"/>
</dbReference>
<feature type="compositionally biased region" description="Low complexity" evidence="7">
    <location>
        <begin position="643"/>
        <end position="666"/>
    </location>
</feature>
<feature type="transmembrane region" description="Helical" evidence="8">
    <location>
        <begin position="395"/>
        <end position="415"/>
    </location>
</feature>
<comment type="similarity">
    <text evidence="2">Belongs to the transient receptor potential (TRP) ion channel family.</text>
</comment>
<feature type="transmembrane region" description="Helical" evidence="8">
    <location>
        <begin position="530"/>
        <end position="556"/>
    </location>
</feature>
<comment type="subcellular location">
    <subcellularLocation>
        <location evidence="1">Membrane</location>
        <topology evidence="1">Multi-pass membrane protein</topology>
    </subcellularLocation>
</comment>
<dbReference type="GO" id="GO:0009272">
    <property type="term" value="P:fungal-type cell wall biogenesis"/>
    <property type="evidence" value="ECO:0007669"/>
    <property type="project" value="TreeGrafter"/>
</dbReference>
<keyword evidence="3 8" id="KW-0812">Transmembrane</keyword>
<evidence type="ECO:0000256" key="1">
    <source>
        <dbReference type="ARBA" id="ARBA00004141"/>
    </source>
</evidence>
<name>A0A4S4MU27_9APHY</name>
<dbReference type="SMART" id="SM01320">
    <property type="entry name" value="TRP_N"/>
    <property type="match status" value="1"/>
</dbReference>
<feature type="transmembrane region" description="Helical" evidence="8">
    <location>
        <begin position="498"/>
        <end position="518"/>
    </location>
</feature>
<evidence type="ECO:0000313" key="11">
    <source>
        <dbReference type="EMBL" id="THH28651.1"/>
    </source>
</evidence>
<protein>
    <recommendedName>
        <fullName evidence="10">ML-like domain-containing protein</fullName>
    </recommendedName>
</protein>
<dbReference type="Pfam" id="PF06011">
    <property type="entry name" value="TRP"/>
    <property type="match status" value="1"/>
</dbReference>
<proteinExistence type="inferred from homology"/>
<feature type="region of interest" description="Disordered" evidence="7">
    <location>
        <begin position="689"/>
        <end position="744"/>
    </location>
</feature>
<evidence type="ECO:0000256" key="5">
    <source>
        <dbReference type="ARBA" id="ARBA00022989"/>
    </source>
</evidence>
<dbReference type="InterPro" id="IPR010308">
    <property type="entry name" value="TRP_C"/>
</dbReference>
<dbReference type="PANTHER" id="PTHR31145:SF2">
    <property type="entry name" value="FLAVIN CARRIER PROTEIN 2"/>
    <property type="match status" value="1"/>
</dbReference>
<accession>A0A4S4MU27</accession>
<feature type="compositionally biased region" description="Basic and acidic residues" evidence="7">
    <location>
        <begin position="733"/>
        <end position="744"/>
    </location>
</feature>
<evidence type="ECO:0000256" key="8">
    <source>
        <dbReference type="SAM" id="Phobius"/>
    </source>
</evidence>
<dbReference type="EMBL" id="SGPM01000165">
    <property type="protein sequence ID" value="THH28651.1"/>
    <property type="molecule type" value="Genomic_DNA"/>
</dbReference>
<organism evidence="11 12">
    <name type="scientific">Antrodiella citrinella</name>
    <dbReference type="NCBI Taxonomy" id="2447956"/>
    <lineage>
        <taxon>Eukaryota</taxon>
        <taxon>Fungi</taxon>
        <taxon>Dikarya</taxon>
        <taxon>Basidiomycota</taxon>
        <taxon>Agaricomycotina</taxon>
        <taxon>Agaricomycetes</taxon>
        <taxon>Polyporales</taxon>
        <taxon>Steccherinaceae</taxon>
        <taxon>Antrodiella</taxon>
    </lineage>
</organism>
<dbReference type="OrthoDB" id="2115177at2759"/>
<evidence type="ECO:0000256" key="2">
    <source>
        <dbReference type="ARBA" id="ARBA00010642"/>
    </source>
</evidence>
<evidence type="ECO:0000256" key="7">
    <source>
        <dbReference type="SAM" id="MobiDB-lite"/>
    </source>
</evidence>
<dbReference type="Pfam" id="PF14558">
    <property type="entry name" value="TRP_N"/>
    <property type="match status" value="1"/>
</dbReference>
<feature type="transmembrane region" description="Helical" evidence="8">
    <location>
        <begin position="562"/>
        <end position="595"/>
    </location>
</feature>
<dbReference type="InterPro" id="IPR032800">
    <property type="entry name" value="TRP_N"/>
</dbReference>
<feature type="domain" description="ML-like" evidence="10">
    <location>
        <begin position="27"/>
        <end position="169"/>
    </location>
</feature>
<dbReference type="GO" id="GO:0016020">
    <property type="term" value="C:membrane"/>
    <property type="evidence" value="ECO:0007669"/>
    <property type="project" value="UniProtKB-SubCell"/>
</dbReference>
<feature type="compositionally biased region" description="Low complexity" evidence="7">
    <location>
        <begin position="607"/>
        <end position="616"/>
    </location>
</feature>
<comment type="caution">
    <text evidence="11">The sequence shown here is derived from an EMBL/GenBank/DDBJ whole genome shotgun (WGS) entry which is preliminary data.</text>
</comment>